<feature type="transmembrane region" description="Helical" evidence="1">
    <location>
        <begin position="17"/>
        <end position="38"/>
    </location>
</feature>
<protein>
    <submittedName>
        <fullName evidence="2">Uncharacterized protein</fullName>
    </submittedName>
</protein>
<keyword evidence="1" id="KW-0472">Membrane</keyword>
<proteinExistence type="predicted"/>
<feature type="transmembrane region" description="Helical" evidence="1">
    <location>
        <begin position="81"/>
        <end position="103"/>
    </location>
</feature>
<dbReference type="AlphaFoldDB" id="A0A812UAZ9"/>
<evidence type="ECO:0000313" key="3">
    <source>
        <dbReference type="Proteomes" id="UP000604046"/>
    </source>
</evidence>
<accession>A0A812UAZ9</accession>
<dbReference type="OrthoDB" id="432246at2759"/>
<dbReference type="EMBL" id="CAJNDS010002661">
    <property type="protein sequence ID" value="CAE7558824.1"/>
    <property type="molecule type" value="Genomic_DNA"/>
</dbReference>
<keyword evidence="1" id="KW-1133">Transmembrane helix</keyword>
<organism evidence="2 3">
    <name type="scientific">Symbiodinium natans</name>
    <dbReference type="NCBI Taxonomy" id="878477"/>
    <lineage>
        <taxon>Eukaryota</taxon>
        <taxon>Sar</taxon>
        <taxon>Alveolata</taxon>
        <taxon>Dinophyceae</taxon>
        <taxon>Suessiales</taxon>
        <taxon>Symbiodiniaceae</taxon>
        <taxon>Symbiodinium</taxon>
    </lineage>
</organism>
<comment type="caution">
    <text evidence="2">The sequence shown here is derived from an EMBL/GenBank/DDBJ whole genome shotgun (WGS) entry which is preliminary data.</text>
</comment>
<gene>
    <name evidence="2" type="ORF">SNAT2548_LOCUS31466</name>
</gene>
<dbReference type="Proteomes" id="UP000604046">
    <property type="component" value="Unassembled WGS sequence"/>
</dbReference>
<reference evidence="2" key="1">
    <citation type="submission" date="2021-02" db="EMBL/GenBank/DDBJ databases">
        <authorList>
            <person name="Dougan E. K."/>
            <person name="Rhodes N."/>
            <person name="Thang M."/>
            <person name="Chan C."/>
        </authorList>
    </citation>
    <scope>NUCLEOTIDE SEQUENCE</scope>
</reference>
<name>A0A812UAZ9_9DINO</name>
<sequence length="139" mass="15725">MLLTLAASALPITSSPALQLVCIANVVMFSLFLYAGVLPYKTMRFNLTECTLLATAGLMTAIVSGLTAYDSYWGHMVLVEILMIFSTVGLASLTCLVMILFIYKELRRERRAQREKWPTLPAKAEEPWLWGTYFQHRRS</sequence>
<evidence type="ECO:0000313" key="2">
    <source>
        <dbReference type="EMBL" id="CAE7558824.1"/>
    </source>
</evidence>
<evidence type="ECO:0000256" key="1">
    <source>
        <dbReference type="SAM" id="Phobius"/>
    </source>
</evidence>
<keyword evidence="3" id="KW-1185">Reference proteome</keyword>
<feature type="transmembrane region" description="Helical" evidence="1">
    <location>
        <begin position="50"/>
        <end position="69"/>
    </location>
</feature>
<keyword evidence="1" id="KW-0812">Transmembrane</keyword>